<dbReference type="EMBL" id="KT072769">
    <property type="protein sequence ID" value="ALF34997.1"/>
    <property type="molecule type" value="Genomic_DNA"/>
</dbReference>
<accession>A0A0N9DYA5</accession>
<organism evidence="2">
    <name type="scientific">Vibrio alginolyticus</name>
    <dbReference type="NCBI Taxonomy" id="663"/>
    <lineage>
        <taxon>Bacteria</taxon>
        <taxon>Pseudomonadati</taxon>
        <taxon>Pseudomonadota</taxon>
        <taxon>Gammaproteobacteria</taxon>
        <taxon>Vibrionales</taxon>
        <taxon>Vibrionaceae</taxon>
        <taxon>Vibrio</taxon>
    </lineage>
</organism>
<evidence type="ECO:0000313" key="2">
    <source>
        <dbReference type="EMBL" id="ALF34882.1"/>
    </source>
</evidence>
<dbReference type="EMBL" id="JABCMA010000052">
    <property type="protein sequence ID" value="NMR76519.1"/>
    <property type="molecule type" value="Genomic_DNA"/>
</dbReference>
<evidence type="ECO:0000313" key="3">
    <source>
        <dbReference type="EMBL" id="ALF34997.1"/>
    </source>
</evidence>
<keyword evidence="1" id="KW-0812">Transmembrane</keyword>
<sequence length="49" mass="5846">MLSEWIAKWLALRVDDERYKDYCFLVMALVALTVTNLFFLLYNIFAIPD</sequence>
<protein>
    <submittedName>
        <fullName evidence="2">Uncharacterized protein</fullName>
    </submittedName>
</protein>
<dbReference type="AlphaFoldDB" id="A0A0N9DYA5"/>
<evidence type="ECO:0000256" key="1">
    <source>
        <dbReference type="SAM" id="Phobius"/>
    </source>
</evidence>
<keyword evidence="1" id="KW-0472">Membrane</keyword>
<dbReference type="Proteomes" id="UP000565155">
    <property type="component" value="Unassembled WGS sequence"/>
</dbReference>
<evidence type="ECO:0000313" key="5">
    <source>
        <dbReference type="Proteomes" id="UP000565155"/>
    </source>
</evidence>
<evidence type="ECO:0000313" key="4">
    <source>
        <dbReference type="EMBL" id="NMR76519.1"/>
    </source>
</evidence>
<reference evidence="2" key="1">
    <citation type="journal article" date="2016" name="BMC Microbiol.">
        <title>Comparative genomic analysis of six new-found integrative conjugative elements (ICEs) in Vibrio alginolyticus.</title>
        <authorList>
            <person name="Luo P."/>
            <person name="He X."/>
            <person name="Wang Y."/>
            <person name="Liu Q."/>
            <person name="Hu C."/>
        </authorList>
    </citation>
    <scope>NUCLEOTIDE SEQUENCE</scope>
    <source>
        <strain evidence="2">E0601</strain>
        <strain evidence="3">HN492</strain>
    </source>
</reference>
<feature type="transmembrane region" description="Helical" evidence="1">
    <location>
        <begin position="22"/>
        <end position="45"/>
    </location>
</feature>
<name>A0A0N9DYA5_VIBAL</name>
<reference evidence="4 5" key="2">
    <citation type="submission" date="2020-04" db="EMBL/GenBank/DDBJ databases">
        <title>Whole-genome sequencing of Vibrio spp. from China reveals different genetic environments of blaCTX-M-14 among diverse lineages.</title>
        <authorList>
            <person name="Zheng Z."/>
            <person name="Ye L."/>
            <person name="Chen S."/>
        </authorList>
    </citation>
    <scope>NUCLEOTIDE SEQUENCE [LARGE SCALE GENOMIC DNA]</scope>
    <source>
        <strain evidence="4 5">Vb1636</strain>
    </source>
</reference>
<dbReference type="RefSeq" id="WP_161939216.1">
    <property type="nucleotide sequence ID" value="NZ_JABCMA010000052.1"/>
</dbReference>
<gene>
    <name evidence="4" type="ORF">HKB35_23215</name>
    <name evidence="2" type="ORF">ICEValE0601_031</name>
    <name evidence="3" type="ORF">ICEValHN492_031</name>
</gene>
<proteinExistence type="predicted"/>
<keyword evidence="1" id="KW-1133">Transmembrane helix</keyword>
<dbReference type="EMBL" id="KT072768">
    <property type="protein sequence ID" value="ALF34882.1"/>
    <property type="molecule type" value="Genomic_DNA"/>
</dbReference>